<evidence type="ECO:0000256" key="1">
    <source>
        <dbReference type="SAM" id="Phobius"/>
    </source>
</evidence>
<keyword evidence="1" id="KW-1133">Transmembrane helix</keyword>
<keyword evidence="1" id="KW-0812">Transmembrane</keyword>
<dbReference type="AlphaFoldDB" id="A0A0V1N4G4"/>
<keyword evidence="3" id="KW-1185">Reference proteome</keyword>
<dbReference type="Proteomes" id="UP000054843">
    <property type="component" value="Unassembled WGS sequence"/>
</dbReference>
<keyword evidence="1" id="KW-0472">Membrane</keyword>
<evidence type="ECO:0000313" key="2">
    <source>
        <dbReference type="EMBL" id="KRZ78739.1"/>
    </source>
</evidence>
<accession>A0A0V1N4G4</accession>
<sequence>CTVSCSLVHVNWQTSVDSMSLLLYCTTLYLHFSNLSVFFVKGDFHERKFKTSKRSSKLFLQKQNFTSHIWCVCVCVYVLIDNGETFLRQRQQQS</sequence>
<dbReference type="EMBL" id="JYDO01000010">
    <property type="protein sequence ID" value="KRZ78739.1"/>
    <property type="molecule type" value="Genomic_DNA"/>
</dbReference>
<name>A0A0V1N4G4_9BILA</name>
<organism evidence="2 3">
    <name type="scientific">Trichinella papuae</name>
    <dbReference type="NCBI Taxonomy" id="268474"/>
    <lineage>
        <taxon>Eukaryota</taxon>
        <taxon>Metazoa</taxon>
        <taxon>Ecdysozoa</taxon>
        <taxon>Nematoda</taxon>
        <taxon>Enoplea</taxon>
        <taxon>Dorylaimia</taxon>
        <taxon>Trichinellida</taxon>
        <taxon>Trichinellidae</taxon>
        <taxon>Trichinella</taxon>
    </lineage>
</organism>
<proteinExistence type="predicted"/>
<gene>
    <name evidence="2" type="ORF">T10_6673</name>
</gene>
<comment type="caution">
    <text evidence="2">The sequence shown here is derived from an EMBL/GenBank/DDBJ whole genome shotgun (WGS) entry which is preliminary data.</text>
</comment>
<feature type="transmembrane region" description="Helical" evidence="1">
    <location>
        <begin position="21"/>
        <end position="42"/>
    </location>
</feature>
<reference evidence="2 3" key="1">
    <citation type="submission" date="2015-01" db="EMBL/GenBank/DDBJ databases">
        <title>Evolution of Trichinella species and genotypes.</title>
        <authorList>
            <person name="Korhonen P.K."/>
            <person name="Edoardo P."/>
            <person name="Giuseppe L.R."/>
            <person name="Gasser R.B."/>
        </authorList>
    </citation>
    <scope>NUCLEOTIDE SEQUENCE [LARGE SCALE GENOMIC DNA]</scope>
    <source>
        <strain evidence="2">ISS1980</strain>
    </source>
</reference>
<feature type="non-terminal residue" evidence="2">
    <location>
        <position position="1"/>
    </location>
</feature>
<protein>
    <submittedName>
        <fullName evidence="2">Uncharacterized protein</fullName>
    </submittedName>
</protein>
<evidence type="ECO:0000313" key="3">
    <source>
        <dbReference type="Proteomes" id="UP000054843"/>
    </source>
</evidence>